<dbReference type="GO" id="GO:0006882">
    <property type="term" value="P:intracellular zinc ion homeostasis"/>
    <property type="evidence" value="ECO:0007669"/>
    <property type="project" value="TreeGrafter"/>
</dbReference>
<dbReference type="Pfam" id="PF01545">
    <property type="entry name" value="Cation_efflux"/>
    <property type="match status" value="1"/>
</dbReference>
<keyword evidence="5 7" id="KW-0472">Membrane</keyword>
<sequence>MRGRDAGAMLATMPDTSDTPEPGGSRSATATRSLLISVIGAATFAVLALFWGLAISSPMIVFDGLYSFVSVLLSLVSVAAVRTIERGADERYPFGRHAWEPLTVILKAVSLATLCGYALIGAIGDILAGGKPPETVPAVLYALVATVGAGLMTRYLRSHPDGLVRAEAAQWWMDTLLSAGVLLGFLLALGLERAGYAGIAGYVDPGMVILFSVLFLRMPVRLFTRSLREVLSISVDPALSGGIETAVNGIVEQYRFDEVFTRVTKIGGQLDVEIDFVVGVHSTAREVTEFDRIRQQISDILETMPHEKWMTVSFTAERHWAR</sequence>
<dbReference type="EMBL" id="FNFM01000008">
    <property type="protein sequence ID" value="SDK47309.1"/>
    <property type="molecule type" value="Genomic_DNA"/>
</dbReference>
<dbReference type="OrthoDB" id="2388015at2"/>
<keyword evidence="3 7" id="KW-0812">Transmembrane</keyword>
<feature type="region of interest" description="Disordered" evidence="6">
    <location>
        <begin position="1"/>
        <end position="26"/>
    </location>
</feature>
<evidence type="ECO:0000256" key="6">
    <source>
        <dbReference type="SAM" id="MobiDB-lite"/>
    </source>
</evidence>
<keyword evidence="10" id="KW-1185">Reference proteome</keyword>
<feature type="transmembrane region" description="Helical" evidence="7">
    <location>
        <begin position="34"/>
        <end position="53"/>
    </location>
</feature>
<keyword evidence="4 7" id="KW-1133">Transmembrane helix</keyword>
<feature type="transmembrane region" description="Helical" evidence="7">
    <location>
        <begin position="104"/>
        <end position="124"/>
    </location>
</feature>
<dbReference type="SUPFAM" id="SSF161111">
    <property type="entry name" value="Cation efflux protein transmembrane domain-like"/>
    <property type="match status" value="1"/>
</dbReference>
<feature type="domain" description="Cation efflux protein transmembrane" evidence="8">
    <location>
        <begin position="34"/>
        <end position="229"/>
    </location>
</feature>
<dbReference type="GO" id="GO:0015093">
    <property type="term" value="F:ferrous iron transmembrane transporter activity"/>
    <property type="evidence" value="ECO:0007669"/>
    <property type="project" value="TreeGrafter"/>
</dbReference>
<evidence type="ECO:0000313" key="10">
    <source>
        <dbReference type="Proteomes" id="UP000199213"/>
    </source>
</evidence>
<evidence type="ECO:0000313" key="9">
    <source>
        <dbReference type="EMBL" id="SDK47309.1"/>
    </source>
</evidence>
<feature type="transmembrane region" description="Helical" evidence="7">
    <location>
        <begin position="195"/>
        <end position="216"/>
    </location>
</feature>
<dbReference type="InterPro" id="IPR058533">
    <property type="entry name" value="Cation_efflux_TM"/>
</dbReference>
<comment type="subcellular location">
    <subcellularLocation>
        <location evidence="1">Membrane</location>
        <topology evidence="1">Multi-pass membrane protein</topology>
    </subcellularLocation>
</comment>
<dbReference type="GO" id="GO:0015086">
    <property type="term" value="F:cadmium ion transmembrane transporter activity"/>
    <property type="evidence" value="ECO:0007669"/>
    <property type="project" value="TreeGrafter"/>
</dbReference>
<keyword evidence="2" id="KW-0813">Transport</keyword>
<dbReference type="AlphaFoldDB" id="A0A1G9C6L3"/>
<dbReference type="GO" id="GO:0005886">
    <property type="term" value="C:plasma membrane"/>
    <property type="evidence" value="ECO:0007669"/>
    <property type="project" value="TreeGrafter"/>
</dbReference>
<proteinExistence type="predicted"/>
<feature type="transmembrane region" description="Helical" evidence="7">
    <location>
        <begin position="65"/>
        <end position="84"/>
    </location>
</feature>
<dbReference type="InterPro" id="IPR027469">
    <property type="entry name" value="Cation_efflux_TMD_sf"/>
</dbReference>
<reference evidence="10" key="1">
    <citation type="submission" date="2016-10" db="EMBL/GenBank/DDBJ databases">
        <authorList>
            <person name="Varghese N."/>
            <person name="Submissions S."/>
        </authorList>
    </citation>
    <scope>NUCLEOTIDE SEQUENCE [LARGE SCALE GENOMIC DNA]</scope>
    <source>
        <strain evidence="10">DSM 45460</strain>
    </source>
</reference>
<dbReference type="InterPro" id="IPR050291">
    <property type="entry name" value="CDF_Transporter"/>
</dbReference>
<dbReference type="Proteomes" id="UP000199213">
    <property type="component" value="Unassembled WGS sequence"/>
</dbReference>
<evidence type="ECO:0000256" key="1">
    <source>
        <dbReference type="ARBA" id="ARBA00004141"/>
    </source>
</evidence>
<evidence type="ECO:0000256" key="2">
    <source>
        <dbReference type="ARBA" id="ARBA00022448"/>
    </source>
</evidence>
<dbReference type="GO" id="GO:0015341">
    <property type="term" value="F:zinc efflux antiporter activity"/>
    <property type="evidence" value="ECO:0007669"/>
    <property type="project" value="TreeGrafter"/>
</dbReference>
<dbReference type="Gene3D" id="1.20.1510.10">
    <property type="entry name" value="Cation efflux protein transmembrane domain"/>
    <property type="match status" value="1"/>
</dbReference>
<accession>A0A1G9C6L3</accession>
<evidence type="ECO:0000256" key="4">
    <source>
        <dbReference type="ARBA" id="ARBA00022989"/>
    </source>
</evidence>
<protein>
    <submittedName>
        <fullName evidence="9">Predicted Co/Zn/Cd cation transporter, cation efflux family</fullName>
    </submittedName>
</protein>
<organism evidence="9 10">
    <name type="scientific">Actinopolyspora mzabensis</name>
    <dbReference type="NCBI Taxonomy" id="995066"/>
    <lineage>
        <taxon>Bacteria</taxon>
        <taxon>Bacillati</taxon>
        <taxon>Actinomycetota</taxon>
        <taxon>Actinomycetes</taxon>
        <taxon>Actinopolysporales</taxon>
        <taxon>Actinopolysporaceae</taxon>
        <taxon>Actinopolyspora</taxon>
    </lineage>
</organism>
<feature type="transmembrane region" description="Helical" evidence="7">
    <location>
        <begin position="168"/>
        <end position="189"/>
    </location>
</feature>
<dbReference type="PANTHER" id="PTHR43840:SF15">
    <property type="entry name" value="MITOCHONDRIAL METAL TRANSPORTER 1-RELATED"/>
    <property type="match status" value="1"/>
</dbReference>
<feature type="transmembrane region" description="Helical" evidence="7">
    <location>
        <begin position="136"/>
        <end position="156"/>
    </location>
</feature>
<gene>
    <name evidence="9" type="ORF">SAMN04487820_108147</name>
</gene>
<name>A0A1G9C6L3_ACTMZ</name>
<evidence type="ECO:0000256" key="7">
    <source>
        <dbReference type="SAM" id="Phobius"/>
    </source>
</evidence>
<evidence type="ECO:0000256" key="3">
    <source>
        <dbReference type="ARBA" id="ARBA00022692"/>
    </source>
</evidence>
<evidence type="ECO:0000256" key="5">
    <source>
        <dbReference type="ARBA" id="ARBA00023136"/>
    </source>
</evidence>
<dbReference type="PANTHER" id="PTHR43840">
    <property type="entry name" value="MITOCHONDRIAL METAL TRANSPORTER 1-RELATED"/>
    <property type="match status" value="1"/>
</dbReference>
<evidence type="ECO:0000259" key="8">
    <source>
        <dbReference type="Pfam" id="PF01545"/>
    </source>
</evidence>